<feature type="coiled-coil region" evidence="1">
    <location>
        <begin position="98"/>
        <end position="145"/>
    </location>
</feature>
<evidence type="ECO:0000256" key="1">
    <source>
        <dbReference type="SAM" id="Coils"/>
    </source>
</evidence>
<feature type="compositionally biased region" description="Polar residues" evidence="2">
    <location>
        <begin position="1"/>
        <end position="16"/>
    </location>
</feature>
<sequence>MYSPSFPSRSATTALSQHPRENLSGKTPQKELFPHLQLPPTLLLLLVERCHHRNSPLGRLPPQRFVTLEATTARPDIQPSSAVVTVRKRVVPVPVFLVERVRADARERREQLREAQKLQAEQEHLMRLQRRALDREAQKQLLEAERFEKWREKLEHRDMARAKLWEKYPKVAESTRSPRSSLVSVSPSPSARSHSPRSHLKVPFSPGLSPSSSAAALLSPRQRLKSWDMNIATYTREEVHELEKERRADLADKEVRVLRDRETRSKERSRQEVSYEKLHLRRTAELEEIRLAREAKKQQEIQKRKRDREQKQEVRAMHRAGEVGSKEYEERLKEVQAHRLREKKVYEKQQCEEEAERKRMLQAGEKELQIQEARYRQERVRELQRQKLVLEQGVKEREAEAVRDARESAKEELRRRRILDLEQKRAKVLAVKADQEDRKKRREEEKCYIYTPAPRLSDKVKAFNLPVMTRGAPQVEGFLVAQ</sequence>
<protein>
    <submittedName>
        <fullName evidence="3">Uncharacterized protein</fullName>
    </submittedName>
</protein>
<evidence type="ECO:0000256" key="2">
    <source>
        <dbReference type="SAM" id="MobiDB-lite"/>
    </source>
</evidence>
<comment type="caution">
    <text evidence="3">The sequence shown here is derived from an EMBL/GenBank/DDBJ whole genome shotgun (WGS) entry which is preliminary data.</text>
</comment>
<dbReference type="Proteomes" id="UP000604046">
    <property type="component" value="Unassembled WGS sequence"/>
</dbReference>
<dbReference type="AlphaFoldDB" id="A0A812QB61"/>
<accession>A0A812QB61</accession>
<evidence type="ECO:0000313" key="3">
    <source>
        <dbReference type="EMBL" id="CAE7380330.1"/>
    </source>
</evidence>
<feature type="compositionally biased region" description="Low complexity" evidence="2">
    <location>
        <begin position="177"/>
        <end position="193"/>
    </location>
</feature>
<keyword evidence="4" id="KW-1185">Reference proteome</keyword>
<organism evidence="3 4">
    <name type="scientific">Symbiodinium natans</name>
    <dbReference type="NCBI Taxonomy" id="878477"/>
    <lineage>
        <taxon>Eukaryota</taxon>
        <taxon>Sar</taxon>
        <taxon>Alveolata</taxon>
        <taxon>Dinophyceae</taxon>
        <taxon>Suessiales</taxon>
        <taxon>Symbiodiniaceae</taxon>
        <taxon>Symbiodinium</taxon>
    </lineage>
</organism>
<reference evidence="3" key="1">
    <citation type="submission" date="2021-02" db="EMBL/GenBank/DDBJ databases">
        <authorList>
            <person name="Dougan E. K."/>
            <person name="Rhodes N."/>
            <person name="Thang M."/>
            <person name="Chan C."/>
        </authorList>
    </citation>
    <scope>NUCLEOTIDE SEQUENCE</scope>
</reference>
<feature type="region of interest" description="Disordered" evidence="2">
    <location>
        <begin position="296"/>
        <end position="317"/>
    </location>
</feature>
<evidence type="ECO:0000313" key="4">
    <source>
        <dbReference type="Proteomes" id="UP000604046"/>
    </source>
</evidence>
<name>A0A812QB61_9DINO</name>
<dbReference type="EMBL" id="CAJNDS010002222">
    <property type="protein sequence ID" value="CAE7380330.1"/>
    <property type="molecule type" value="Genomic_DNA"/>
</dbReference>
<feature type="region of interest" description="Disordered" evidence="2">
    <location>
        <begin position="1"/>
        <end position="32"/>
    </location>
</feature>
<feature type="region of interest" description="Disordered" evidence="2">
    <location>
        <begin position="176"/>
        <end position="213"/>
    </location>
</feature>
<feature type="compositionally biased region" description="Basic and acidic residues" evidence="2">
    <location>
        <begin position="18"/>
        <end position="32"/>
    </location>
</feature>
<keyword evidence="1" id="KW-0175">Coiled coil</keyword>
<proteinExistence type="predicted"/>
<gene>
    <name evidence="3" type="ORF">SNAT2548_LOCUS20763</name>
</gene>